<sequence>MDWSTLPDDVVRLVSGRLHDPLDFLRLRAVCRAWRSAAAFPPPFLPWLLACPCTAHPSDPTAAALSSLASGDVRSVVAPSSSHRLLGPTRSHLLLSDNPRLLLNPLTGARLPLPDSPFPASSPVIQGYLVRTADHSPAPVVLCNAKKLYFHFCHPDPAKGGPTGLGVGDGDGWAELPVPGLVAENIFHNGKLYVCDDQGHVMVFDAATLAVLGAVPPPLPQVAPPRRDAFDCTALVPSGDELLCVIRHFGKDGRGELLEDCGSLKVHRLDMEIGQGHDQLTQLPRWVQMRSIGDRMLFIGLFQGFSFNASDFHGFKGIASISSSWRGTRGLPSTGLVAWKMATLRSCLARGCMLALGLRRACLSTCYGQAG</sequence>
<evidence type="ECO:0000259" key="1">
    <source>
        <dbReference type="SMART" id="SM00256"/>
    </source>
</evidence>
<dbReference type="SMART" id="SM00256">
    <property type="entry name" value="FBOX"/>
    <property type="match status" value="1"/>
</dbReference>
<dbReference type="Pfam" id="PF12937">
    <property type="entry name" value="F-box-like"/>
    <property type="match status" value="1"/>
</dbReference>
<evidence type="ECO:0000313" key="3">
    <source>
        <dbReference type="Proteomes" id="UP000604825"/>
    </source>
</evidence>
<dbReference type="AlphaFoldDB" id="A0A811MFS7"/>
<dbReference type="InterPro" id="IPR036047">
    <property type="entry name" value="F-box-like_dom_sf"/>
</dbReference>
<dbReference type="SUPFAM" id="SSF81383">
    <property type="entry name" value="F-box domain"/>
    <property type="match status" value="1"/>
</dbReference>
<dbReference type="InterPro" id="IPR005174">
    <property type="entry name" value="KIB1-4_b-propeller"/>
</dbReference>
<dbReference type="PANTHER" id="PTHR33110">
    <property type="entry name" value="F-BOX/KELCH-REPEAT PROTEIN-RELATED"/>
    <property type="match status" value="1"/>
</dbReference>
<proteinExistence type="predicted"/>
<comment type="caution">
    <text evidence="2">The sequence shown here is derived from an EMBL/GenBank/DDBJ whole genome shotgun (WGS) entry which is preliminary data.</text>
</comment>
<name>A0A811MFS7_9POAL</name>
<reference evidence="2" key="1">
    <citation type="submission" date="2020-10" db="EMBL/GenBank/DDBJ databases">
        <authorList>
            <person name="Han B."/>
            <person name="Lu T."/>
            <person name="Zhao Q."/>
            <person name="Huang X."/>
            <person name="Zhao Y."/>
        </authorList>
    </citation>
    <scope>NUCLEOTIDE SEQUENCE</scope>
</reference>
<organism evidence="2 3">
    <name type="scientific">Miscanthus lutarioriparius</name>
    <dbReference type="NCBI Taxonomy" id="422564"/>
    <lineage>
        <taxon>Eukaryota</taxon>
        <taxon>Viridiplantae</taxon>
        <taxon>Streptophyta</taxon>
        <taxon>Embryophyta</taxon>
        <taxon>Tracheophyta</taxon>
        <taxon>Spermatophyta</taxon>
        <taxon>Magnoliopsida</taxon>
        <taxon>Liliopsida</taxon>
        <taxon>Poales</taxon>
        <taxon>Poaceae</taxon>
        <taxon>PACMAD clade</taxon>
        <taxon>Panicoideae</taxon>
        <taxon>Andropogonodae</taxon>
        <taxon>Andropogoneae</taxon>
        <taxon>Saccharinae</taxon>
        <taxon>Miscanthus</taxon>
    </lineage>
</organism>
<keyword evidence="3" id="KW-1185">Reference proteome</keyword>
<protein>
    <recommendedName>
        <fullName evidence="1">F-box domain-containing protein</fullName>
    </recommendedName>
</protein>
<dbReference type="Proteomes" id="UP000604825">
    <property type="component" value="Unassembled WGS sequence"/>
</dbReference>
<dbReference type="Pfam" id="PF03478">
    <property type="entry name" value="Beta-prop_KIB1-4"/>
    <property type="match status" value="1"/>
</dbReference>
<dbReference type="PANTHER" id="PTHR33110:SF134">
    <property type="entry name" value="OS09G0565350 PROTEIN"/>
    <property type="match status" value="1"/>
</dbReference>
<dbReference type="EMBL" id="CAJGYO010000001">
    <property type="protein sequence ID" value="CAD6204904.1"/>
    <property type="molecule type" value="Genomic_DNA"/>
</dbReference>
<dbReference type="Gene3D" id="1.20.1280.50">
    <property type="match status" value="1"/>
</dbReference>
<dbReference type="OrthoDB" id="747475at2759"/>
<dbReference type="InterPro" id="IPR001810">
    <property type="entry name" value="F-box_dom"/>
</dbReference>
<feature type="domain" description="F-box" evidence="1">
    <location>
        <begin position="6"/>
        <end position="47"/>
    </location>
</feature>
<gene>
    <name evidence="2" type="ORF">NCGR_LOCUS2821</name>
</gene>
<evidence type="ECO:0000313" key="2">
    <source>
        <dbReference type="EMBL" id="CAD6204904.1"/>
    </source>
</evidence>
<accession>A0A811MFS7</accession>